<evidence type="ECO:0000313" key="2">
    <source>
        <dbReference type="Proteomes" id="UP001177021"/>
    </source>
</evidence>
<evidence type="ECO:0000313" key="1">
    <source>
        <dbReference type="EMBL" id="CAJ2673691.1"/>
    </source>
</evidence>
<gene>
    <name evidence="1" type="ORF">MILVUS5_LOCUS37115</name>
</gene>
<keyword evidence="2" id="KW-1185">Reference proteome</keyword>
<dbReference type="Proteomes" id="UP001177021">
    <property type="component" value="Unassembled WGS sequence"/>
</dbReference>
<organism evidence="1 2">
    <name type="scientific">Trifolium pratense</name>
    <name type="common">Red clover</name>
    <dbReference type="NCBI Taxonomy" id="57577"/>
    <lineage>
        <taxon>Eukaryota</taxon>
        <taxon>Viridiplantae</taxon>
        <taxon>Streptophyta</taxon>
        <taxon>Embryophyta</taxon>
        <taxon>Tracheophyta</taxon>
        <taxon>Spermatophyta</taxon>
        <taxon>Magnoliopsida</taxon>
        <taxon>eudicotyledons</taxon>
        <taxon>Gunneridae</taxon>
        <taxon>Pentapetalae</taxon>
        <taxon>rosids</taxon>
        <taxon>fabids</taxon>
        <taxon>Fabales</taxon>
        <taxon>Fabaceae</taxon>
        <taxon>Papilionoideae</taxon>
        <taxon>50 kb inversion clade</taxon>
        <taxon>NPAAA clade</taxon>
        <taxon>Hologalegina</taxon>
        <taxon>IRL clade</taxon>
        <taxon>Trifolieae</taxon>
        <taxon>Trifolium</taxon>
    </lineage>
</organism>
<name>A0ACB0LX14_TRIPR</name>
<protein>
    <submittedName>
        <fullName evidence="1">Uncharacterized protein</fullName>
    </submittedName>
</protein>
<reference evidence="1" key="1">
    <citation type="submission" date="2023-10" db="EMBL/GenBank/DDBJ databases">
        <authorList>
            <person name="Rodriguez Cubillos JULIANA M."/>
            <person name="De Vega J."/>
        </authorList>
    </citation>
    <scope>NUCLEOTIDE SEQUENCE</scope>
</reference>
<sequence>MKKALNIQQNHGQRRNRNSQSLHHSVKTIPWIMECDPKAERIKPAVVVMGNRCKSLFQTKVDKCSMGLSPSGSFCYELHCLYLILATRNYWVYHLVPVLFNDTIRANIAYGKRDVSEAEIIAAA</sequence>
<comment type="caution">
    <text evidence="1">The sequence shown here is derived from an EMBL/GenBank/DDBJ whole genome shotgun (WGS) entry which is preliminary data.</text>
</comment>
<proteinExistence type="predicted"/>
<dbReference type="EMBL" id="CASHSV030000716">
    <property type="protein sequence ID" value="CAJ2673691.1"/>
    <property type="molecule type" value="Genomic_DNA"/>
</dbReference>
<accession>A0ACB0LX14</accession>